<dbReference type="GO" id="GO:0005524">
    <property type="term" value="F:ATP binding"/>
    <property type="evidence" value="ECO:0007669"/>
    <property type="project" value="UniProtKB-KW"/>
</dbReference>
<proteinExistence type="predicted"/>
<protein>
    <recommendedName>
        <fullName evidence="7">Protein kinase domain-containing protein</fullName>
    </recommendedName>
</protein>
<accession>A0A8J5IB59</accession>
<dbReference type="GO" id="GO:0004674">
    <property type="term" value="F:protein serine/threonine kinase activity"/>
    <property type="evidence" value="ECO:0007669"/>
    <property type="project" value="UniProtKB-KW"/>
</dbReference>
<evidence type="ECO:0000256" key="3">
    <source>
        <dbReference type="ARBA" id="ARBA00022741"/>
    </source>
</evidence>
<evidence type="ECO:0000313" key="9">
    <source>
        <dbReference type="Proteomes" id="UP000709295"/>
    </source>
</evidence>
<evidence type="ECO:0000256" key="1">
    <source>
        <dbReference type="ARBA" id="ARBA00022527"/>
    </source>
</evidence>
<dbReference type="PANTHER" id="PTHR24351">
    <property type="entry name" value="RIBOSOMAL PROTEIN S6 KINASE"/>
    <property type="match status" value="1"/>
</dbReference>
<reference evidence="8" key="1">
    <citation type="submission" date="2021-01" db="EMBL/GenBank/DDBJ databases">
        <title>Phytophthora aleatoria, a newly-described species from Pinus radiata is distinct from Phytophthora cactorum isolates based on comparative genomics.</title>
        <authorList>
            <person name="Mcdougal R."/>
            <person name="Panda P."/>
            <person name="Williams N."/>
            <person name="Studholme D.J."/>
        </authorList>
    </citation>
    <scope>NUCLEOTIDE SEQUENCE</scope>
    <source>
        <strain evidence="8">NZFS 4037</strain>
    </source>
</reference>
<feature type="transmembrane region" description="Helical" evidence="6">
    <location>
        <begin position="31"/>
        <end position="48"/>
    </location>
</feature>
<gene>
    <name evidence="8" type="ORF">JG688_00017052</name>
</gene>
<keyword evidence="5" id="KW-0067">ATP-binding</keyword>
<keyword evidence="3" id="KW-0547">Nucleotide-binding</keyword>
<sequence length="113" mass="13188">EDDSTRTMCGIKEFMPPEMIRRKTYSQVVDWWALCALIYAMVTGYPSFRHMNRKKLHHKILNEKLPLPKWEAMPSTSFSSSYCEQSSGIRQVDDVRGARMHVTMKHAFFTGID</sequence>
<comment type="caution">
    <text evidence="8">The sequence shown here is derived from an EMBL/GenBank/DDBJ whole genome shotgun (WGS) entry which is preliminary data.</text>
</comment>
<feature type="non-terminal residue" evidence="8">
    <location>
        <position position="1"/>
    </location>
</feature>
<keyword evidence="9" id="KW-1185">Reference proteome</keyword>
<name>A0A8J5IB59_9STRA</name>
<organism evidence="8 9">
    <name type="scientific">Phytophthora aleatoria</name>
    <dbReference type="NCBI Taxonomy" id="2496075"/>
    <lineage>
        <taxon>Eukaryota</taxon>
        <taxon>Sar</taxon>
        <taxon>Stramenopiles</taxon>
        <taxon>Oomycota</taxon>
        <taxon>Peronosporomycetes</taxon>
        <taxon>Peronosporales</taxon>
        <taxon>Peronosporaceae</taxon>
        <taxon>Phytophthora</taxon>
    </lineage>
</organism>
<dbReference type="InterPro" id="IPR000719">
    <property type="entry name" value="Prot_kinase_dom"/>
</dbReference>
<keyword evidence="4" id="KW-0418">Kinase</keyword>
<dbReference type="Pfam" id="PF00069">
    <property type="entry name" value="Pkinase"/>
    <property type="match status" value="1"/>
</dbReference>
<keyword evidence="6" id="KW-0812">Transmembrane</keyword>
<evidence type="ECO:0000256" key="2">
    <source>
        <dbReference type="ARBA" id="ARBA00022679"/>
    </source>
</evidence>
<keyword evidence="6" id="KW-0472">Membrane</keyword>
<keyword evidence="2" id="KW-0808">Transferase</keyword>
<keyword evidence="6" id="KW-1133">Transmembrane helix</keyword>
<evidence type="ECO:0000313" key="8">
    <source>
        <dbReference type="EMBL" id="KAG6944481.1"/>
    </source>
</evidence>
<evidence type="ECO:0000256" key="6">
    <source>
        <dbReference type="SAM" id="Phobius"/>
    </source>
</evidence>
<evidence type="ECO:0000256" key="5">
    <source>
        <dbReference type="ARBA" id="ARBA00022840"/>
    </source>
</evidence>
<keyword evidence="1" id="KW-0723">Serine/threonine-protein kinase</keyword>
<evidence type="ECO:0000256" key="4">
    <source>
        <dbReference type="ARBA" id="ARBA00022777"/>
    </source>
</evidence>
<dbReference type="Proteomes" id="UP000709295">
    <property type="component" value="Unassembled WGS sequence"/>
</dbReference>
<evidence type="ECO:0000259" key="7">
    <source>
        <dbReference type="PROSITE" id="PS50011"/>
    </source>
</evidence>
<feature type="domain" description="Protein kinase" evidence="7">
    <location>
        <begin position="1"/>
        <end position="109"/>
    </location>
</feature>
<dbReference type="AlphaFoldDB" id="A0A8J5IB59"/>
<dbReference type="EMBL" id="JAENGY010002354">
    <property type="protein sequence ID" value="KAG6944481.1"/>
    <property type="molecule type" value="Genomic_DNA"/>
</dbReference>
<dbReference type="PROSITE" id="PS50011">
    <property type="entry name" value="PROTEIN_KINASE_DOM"/>
    <property type="match status" value="1"/>
</dbReference>